<dbReference type="OrthoDB" id="982262at2"/>
<feature type="transmembrane region" description="Helical" evidence="2">
    <location>
        <begin position="6"/>
        <end position="26"/>
    </location>
</feature>
<evidence type="ECO:0000313" key="4">
    <source>
        <dbReference type="Proteomes" id="UP000298616"/>
    </source>
</evidence>
<keyword evidence="2" id="KW-1133">Transmembrane helix</keyword>
<dbReference type="KEGG" id="fpf:DCC35_16145"/>
<keyword evidence="4" id="KW-1185">Reference proteome</keyword>
<feature type="transmembrane region" description="Helical" evidence="2">
    <location>
        <begin position="64"/>
        <end position="85"/>
    </location>
</feature>
<feature type="transmembrane region" description="Helical" evidence="2">
    <location>
        <begin position="136"/>
        <end position="154"/>
    </location>
</feature>
<evidence type="ECO:0000313" key="3">
    <source>
        <dbReference type="EMBL" id="QCK16163.1"/>
    </source>
</evidence>
<dbReference type="Proteomes" id="UP000298616">
    <property type="component" value="Chromosome"/>
</dbReference>
<keyword evidence="1" id="KW-0175">Coiled coil</keyword>
<name>A0A4D7JMT3_9BACT</name>
<protein>
    <recommendedName>
        <fullName evidence="5">Signal transduction histidine kinase dimerisation/phosphoacceptor domain-containing protein</fullName>
    </recommendedName>
</protein>
<dbReference type="AlphaFoldDB" id="A0A4D7JMT3"/>
<dbReference type="EMBL" id="CP028923">
    <property type="protein sequence ID" value="QCK16163.1"/>
    <property type="molecule type" value="Genomic_DNA"/>
</dbReference>
<dbReference type="RefSeq" id="WP_137091758.1">
    <property type="nucleotide sequence ID" value="NZ_CP028923.1"/>
</dbReference>
<reference evidence="3 4" key="1">
    <citation type="submission" date="2018-04" db="EMBL/GenBank/DDBJ databases">
        <title>Complete genome uncultured novel isolate.</title>
        <authorList>
            <person name="Merlino G."/>
        </authorList>
    </citation>
    <scope>NUCLEOTIDE SEQUENCE [LARGE SCALE GENOMIC DNA]</scope>
    <source>
        <strain evidence="4">R1DC9</strain>
    </source>
</reference>
<gene>
    <name evidence="3" type="ORF">DCC35_16145</name>
</gene>
<keyword evidence="2" id="KW-0472">Membrane</keyword>
<proteinExistence type="predicted"/>
<evidence type="ECO:0000256" key="2">
    <source>
        <dbReference type="SAM" id="Phobius"/>
    </source>
</evidence>
<evidence type="ECO:0008006" key="5">
    <source>
        <dbReference type="Google" id="ProtNLM"/>
    </source>
</evidence>
<feature type="transmembrane region" description="Helical" evidence="2">
    <location>
        <begin position="33"/>
        <end position="52"/>
    </location>
</feature>
<feature type="transmembrane region" description="Helical" evidence="2">
    <location>
        <begin position="92"/>
        <end position="116"/>
    </location>
</feature>
<evidence type="ECO:0000256" key="1">
    <source>
        <dbReference type="SAM" id="Coils"/>
    </source>
</evidence>
<feature type="coiled-coil region" evidence="1">
    <location>
        <begin position="160"/>
        <end position="201"/>
    </location>
</feature>
<accession>A0A4D7JMT3</accession>
<sequence length="278" mass="31253">MFFGKVFFGVLDYVIILLIFLAPLALNALSMTIASRLLLCIAPVAVTFYQFITPLVNLQGQIEASMYDGARIYLIAFGVVPYLLFDNKTPWLLAFGVLPVLISIFFFDQIMALAGVGYKQMALNDIDYPVMWLRTSIAYIGISLMSLVLVNMVTKNDQSNQELIQRLNDKSTLVEQQNAELNEVKNDLLELNANLENIVSEKTQSIIKQNQALAEYAFRNAHQLRGPVARVLGLIELSNITNEMEFEWFIKKIENEIKDIDKTIKVIGITLDGADSSS</sequence>
<organism evidence="3 4">
    <name type="scientific">Mangrovivirga cuniculi</name>
    <dbReference type="NCBI Taxonomy" id="2715131"/>
    <lineage>
        <taxon>Bacteria</taxon>
        <taxon>Pseudomonadati</taxon>
        <taxon>Bacteroidota</taxon>
        <taxon>Cytophagia</taxon>
        <taxon>Cytophagales</taxon>
        <taxon>Mangrovivirgaceae</taxon>
        <taxon>Mangrovivirga</taxon>
    </lineage>
</organism>
<keyword evidence="2" id="KW-0812">Transmembrane</keyword>